<accession>A0A381N1U5</accession>
<dbReference type="Pfam" id="PF10861">
    <property type="entry name" value="DUF2784"/>
    <property type="match status" value="1"/>
</dbReference>
<organism evidence="2">
    <name type="scientific">marine metagenome</name>
    <dbReference type="NCBI Taxonomy" id="408172"/>
    <lineage>
        <taxon>unclassified sequences</taxon>
        <taxon>metagenomes</taxon>
        <taxon>ecological metagenomes</taxon>
    </lineage>
</organism>
<sequence>MNGFLADLMVGLHAAFVVFVAVGGLLVWKVPRLAWLHLPAVAWGVGVEWTGAICPLTPIEVWLRQQAGEVGYQGDFVDQYVMPWLYPSGLTRELQIGLGLGALILNLVVYGYWFRARWFGSRRSRLRRPDATV</sequence>
<keyword evidence="1" id="KW-0812">Transmembrane</keyword>
<evidence type="ECO:0000256" key="1">
    <source>
        <dbReference type="SAM" id="Phobius"/>
    </source>
</evidence>
<evidence type="ECO:0000313" key="2">
    <source>
        <dbReference type="EMBL" id="SUZ47613.1"/>
    </source>
</evidence>
<gene>
    <name evidence="2" type="ORF">METZ01_LOCUS467</name>
</gene>
<name>A0A381N1U5_9ZZZZ</name>
<protein>
    <recommendedName>
        <fullName evidence="3">DUF2784 domain-containing protein</fullName>
    </recommendedName>
</protein>
<keyword evidence="1" id="KW-1133">Transmembrane helix</keyword>
<keyword evidence="1" id="KW-0472">Membrane</keyword>
<feature type="transmembrane region" description="Helical" evidence="1">
    <location>
        <begin position="94"/>
        <end position="114"/>
    </location>
</feature>
<feature type="transmembrane region" description="Helical" evidence="1">
    <location>
        <begin position="7"/>
        <end position="28"/>
    </location>
</feature>
<dbReference type="EMBL" id="UINC01000025">
    <property type="protein sequence ID" value="SUZ47613.1"/>
    <property type="molecule type" value="Genomic_DNA"/>
</dbReference>
<evidence type="ECO:0008006" key="3">
    <source>
        <dbReference type="Google" id="ProtNLM"/>
    </source>
</evidence>
<proteinExistence type="predicted"/>
<dbReference type="AlphaFoldDB" id="A0A381N1U5"/>
<dbReference type="InterPro" id="IPR021218">
    <property type="entry name" value="DUF2784"/>
</dbReference>
<reference evidence="2" key="1">
    <citation type="submission" date="2018-05" db="EMBL/GenBank/DDBJ databases">
        <authorList>
            <person name="Lanie J.A."/>
            <person name="Ng W.-L."/>
            <person name="Kazmierczak K.M."/>
            <person name="Andrzejewski T.M."/>
            <person name="Davidsen T.M."/>
            <person name="Wayne K.J."/>
            <person name="Tettelin H."/>
            <person name="Glass J.I."/>
            <person name="Rusch D."/>
            <person name="Podicherti R."/>
            <person name="Tsui H.-C.T."/>
            <person name="Winkler M.E."/>
        </authorList>
    </citation>
    <scope>NUCLEOTIDE SEQUENCE</scope>
</reference>